<comment type="catalytic activity">
    <reaction evidence="18 19">
        <text>alpha-ribazole 5'-phosphate + adenosylcob(III)inamide-GDP = adenosylcob(III)alamin 5'-phosphate + GMP + H(+)</text>
        <dbReference type="Rhea" id="RHEA:23560"/>
        <dbReference type="ChEBI" id="CHEBI:15378"/>
        <dbReference type="ChEBI" id="CHEBI:57918"/>
        <dbReference type="ChEBI" id="CHEBI:58115"/>
        <dbReference type="ChEBI" id="CHEBI:60487"/>
        <dbReference type="ChEBI" id="CHEBI:60493"/>
        <dbReference type="EC" id="2.7.8.26"/>
    </reaction>
</comment>
<evidence type="ECO:0000313" key="21">
    <source>
        <dbReference type="Proteomes" id="UP000553963"/>
    </source>
</evidence>
<evidence type="ECO:0000256" key="7">
    <source>
        <dbReference type="ARBA" id="ARBA00022475"/>
    </source>
</evidence>
<dbReference type="GO" id="GO:0051073">
    <property type="term" value="F:adenosylcobinamide-GDP ribazoletransferase activity"/>
    <property type="evidence" value="ECO:0007669"/>
    <property type="project" value="UniProtKB-UniRule"/>
</dbReference>
<evidence type="ECO:0000256" key="12">
    <source>
        <dbReference type="ARBA" id="ARBA00022989"/>
    </source>
</evidence>
<feature type="transmembrane region" description="Helical" evidence="19">
    <location>
        <begin position="212"/>
        <end position="232"/>
    </location>
</feature>
<keyword evidence="8 19" id="KW-0169">Cobalamin biosynthesis</keyword>
<evidence type="ECO:0000313" key="20">
    <source>
        <dbReference type="EMBL" id="MBB3929442.1"/>
    </source>
</evidence>
<evidence type="ECO:0000256" key="3">
    <source>
        <dbReference type="ARBA" id="ARBA00004663"/>
    </source>
</evidence>
<name>A0A840AIP4_9HYPH</name>
<dbReference type="EMBL" id="JACIDS010000001">
    <property type="protein sequence ID" value="MBB3929442.1"/>
    <property type="molecule type" value="Genomic_DNA"/>
</dbReference>
<dbReference type="AlphaFoldDB" id="A0A840AIP4"/>
<keyword evidence="13 19" id="KW-0472">Membrane</keyword>
<comment type="pathway">
    <text evidence="3 19">Cofactor biosynthesis; adenosylcobalamin biosynthesis; adenosylcobalamin from cob(II)yrinate a,c-diamide: step 7/7.</text>
</comment>
<proteinExistence type="inferred from homology"/>
<dbReference type="RefSeq" id="WP_183397102.1">
    <property type="nucleotide sequence ID" value="NZ_JACIDS010000001.1"/>
</dbReference>
<feature type="transmembrane region" description="Helical" evidence="19">
    <location>
        <begin position="45"/>
        <end position="66"/>
    </location>
</feature>
<dbReference type="PANTHER" id="PTHR34148">
    <property type="entry name" value="ADENOSYLCOBINAMIDE-GDP RIBAZOLETRANSFERASE"/>
    <property type="match status" value="1"/>
</dbReference>
<comment type="similarity">
    <text evidence="4 19">Belongs to the CobS family.</text>
</comment>
<feature type="transmembrane region" description="Helical" evidence="19">
    <location>
        <begin position="72"/>
        <end position="89"/>
    </location>
</feature>
<comment type="cofactor">
    <cofactor evidence="1 19">
        <name>Mg(2+)</name>
        <dbReference type="ChEBI" id="CHEBI:18420"/>
    </cofactor>
</comment>
<sequence length="264" mass="26449">MPDEYRSTIWQDSAAAASFLTTLPASFFRGAADAGAPDFSRAARAFPLVGALLGLAAGLVLLIANALGLPPLAAALLAVAAGILLTGALHEDGLADSFDGLAGGRTVERRLEIMRDSRIGTYGVLALIISVGLRTALLAAYLPASPWRAAFALIAAEALGRAAIVWVWAKEPPARADGLAATLGAPGPDALGTALLSALVIGLVAGSLAAGIFASLITIAAAALATVTVADWSRRRIGGRTGDILGAAAQATALAALLALAAFH</sequence>
<dbReference type="UniPathway" id="UPA00148">
    <property type="reaction ID" value="UER00238"/>
</dbReference>
<keyword evidence="12 19" id="KW-1133">Transmembrane helix</keyword>
<evidence type="ECO:0000256" key="5">
    <source>
        <dbReference type="ARBA" id="ARBA00013200"/>
    </source>
</evidence>
<comment type="function">
    <text evidence="14 19">Joins adenosylcobinamide-GDP and alpha-ribazole to generate adenosylcobalamin (Ado-cobalamin). Also synthesizes adenosylcobalamin 5'-phosphate from adenosylcobinamide-GDP and alpha-ribazole 5'-phosphate.</text>
</comment>
<dbReference type="InterPro" id="IPR003805">
    <property type="entry name" value="CobS"/>
</dbReference>
<keyword evidence="9 19" id="KW-0808">Transferase</keyword>
<feature type="transmembrane region" description="Helical" evidence="19">
    <location>
        <begin position="119"/>
        <end position="141"/>
    </location>
</feature>
<protein>
    <recommendedName>
        <fullName evidence="6 19">Adenosylcobinamide-GDP ribazoletransferase</fullName>
        <ecNumber evidence="5 19">2.7.8.26</ecNumber>
    </recommendedName>
    <alternativeName>
        <fullName evidence="16 19">Cobalamin synthase</fullName>
    </alternativeName>
    <alternativeName>
        <fullName evidence="15 19">Cobalamin-5'-phosphate synthase</fullName>
    </alternativeName>
</protein>
<evidence type="ECO:0000256" key="14">
    <source>
        <dbReference type="ARBA" id="ARBA00025228"/>
    </source>
</evidence>
<evidence type="ECO:0000256" key="6">
    <source>
        <dbReference type="ARBA" id="ARBA00015850"/>
    </source>
</evidence>
<evidence type="ECO:0000256" key="4">
    <source>
        <dbReference type="ARBA" id="ARBA00010561"/>
    </source>
</evidence>
<organism evidence="20 21">
    <name type="scientific">Kaistia hirudinis</name>
    <dbReference type="NCBI Taxonomy" id="1293440"/>
    <lineage>
        <taxon>Bacteria</taxon>
        <taxon>Pseudomonadati</taxon>
        <taxon>Pseudomonadota</taxon>
        <taxon>Alphaproteobacteria</taxon>
        <taxon>Hyphomicrobiales</taxon>
        <taxon>Kaistiaceae</taxon>
        <taxon>Kaistia</taxon>
    </lineage>
</organism>
<comment type="caution">
    <text evidence="20">The sequence shown here is derived from an EMBL/GenBank/DDBJ whole genome shotgun (WGS) entry which is preliminary data.</text>
</comment>
<dbReference type="GO" id="GO:0009236">
    <property type="term" value="P:cobalamin biosynthetic process"/>
    <property type="evidence" value="ECO:0007669"/>
    <property type="project" value="UniProtKB-UniRule"/>
</dbReference>
<dbReference type="EC" id="2.7.8.26" evidence="5 19"/>
<evidence type="ECO:0000256" key="13">
    <source>
        <dbReference type="ARBA" id="ARBA00023136"/>
    </source>
</evidence>
<feature type="transmembrane region" description="Helical" evidence="19">
    <location>
        <begin position="244"/>
        <end position="263"/>
    </location>
</feature>
<reference evidence="20 21" key="1">
    <citation type="submission" date="2020-08" db="EMBL/GenBank/DDBJ databases">
        <title>Genomic Encyclopedia of Type Strains, Phase IV (KMG-IV): sequencing the most valuable type-strain genomes for metagenomic binning, comparative biology and taxonomic classification.</title>
        <authorList>
            <person name="Goeker M."/>
        </authorList>
    </citation>
    <scope>NUCLEOTIDE SEQUENCE [LARGE SCALE GENOMIC DNA]</scope>
    <source>
        <strain evidence="20 21">DSM 25966</strain>
    </source>
</reference>
<evidence type="ECO:0000256" key="18">
    <source>
        <dbReference type="ARBA" id="ARBA00049504"/>
    </source>
</evidence>
<keyword evidence="21" id="KW-1185">Reference proteome</keyword>
<keyword evidence="10 19" id="KW-0812">Transmembrane</keyword>
<evidence type="ECO:0000256" key="2">
    <source>
        <dbReference type="ARBA" id="ARBA00004651"/>
    </source>
</evidence>
<keyword evidence="11 19" id="KW-0460">Magnesium</keyword>
<dbReference type="HAMAP" id="MF_00719">
    <property type="entry name" value="CobS"/>
    <property type="match status" value="1"/>
</dbReference>
<dbReference type="Proteomes" id="UP000553963">
    <property type="component" value="Unassembled WGS sequence"/>
</dbReference>
<evidence type="ECO:0000256" key="10">
    <source>
        <dbReference type="ARBA" id="ARBA00022692"/>
    </source>
</evidence>
<dbReference type="GO" id="GO:0008818">
    <property type="term" value="F:cobalamin 5'-phosphate synthase activity"/>
    <property type="evidence" value="ECO:0007669"/>
    <property type="project" value="UniProtKB-UniRule"/>
</dbReference>
<evidence type="ECO:0000256" key="11">
    <source>
        <dbReference type="ARBA" id="ARBA00022842"/>
    </source>
</evidence>
<evidence type="ECO:0000256" key="15">
    <source>
        <dbReference type="ARBA" id="ARBA00032605"/>
    </source>
</evidence>
<keyword evidence="7 19" id="KW-1003">Cell membrane</keyword>
<comment type="catalytic activity">
    <reaction evidence="17 19">
        <text>alpha-ribazole + adenosylcob(III)inamide-GDP = adenosylcob(III)alamin + GMP + H(+)</text>
        <dbReference type="Rhea" id="RHEA:16049"/>
        <dbReference type="ChEBI" id="CHEBI:10329"/>
        <dbReference type="ChEBI" id="CHEBI:15378"/>
        <dbReference type="ChEBI" id="CHEBI:18408"/>
        <dbReference type="ChEBI" id="CHEBI:58115"/>
        <dbReference type="ChEBI" id="CHEBI:60487"/>
        <dbReference type="EC" id="2.7.8.26"/>
    </reaction>
</comment>
<dbReference type="Pfam" id="PF02654">
    <property type="entry name" value="CobS"/>
    <property type="match status" value="1"/>
</dbReference>
<evidence type="ECO:0000256" key="17">
    <source>
        <dbReference type="ARBA" id="ARBA00048623"/>
    </source>
</evidence>
<dbReference type="PANTHER" id="PTHR34148:SF1">
    <property type="entry name" value="ADENOSYLCOBINAMIDE-GDP RIBAZOLETRANSFERASE"/>
    <property type="match status" value="1"/>
</dbReference>
<gene>
    <name evidence="19" type="primary">cobS</name>
    <name evidence="20" type="ORF">GGR25_000461</name>
</gene>
<evidence type="ECO:0000256" key="19">
    <source>
        <dbReference type="HAMAP-Rule" id="MF_00719"/>
    </source>
</evidence>
<accession>A0A840AIP4</accession>
<dbReference type="NCBIfam" id="TIGR00317">
    <property type="entry name" value="cobS"/>
    <property type="match status" value="1"/>
</dbReference>
<evidence type="ECO:0000256" key="16">
    <source>
        <dbReference type="ARBA" id="ARBA00032853"/>
    </source>
</evidence>
<evidence type="ECO:0000256" key="8">
    <source>
        <dbReference type="ARBA" id="ARBA00022573"/>
    </source>
</evidence>
<evidence type="ECO:0000256" key="9">
    <source>
        <dbReference type="ARBA" id="ARBA00022679"/>
    </source>
</evidence>
<dbReference type="GO" id="GO:0005886">
    <property type="term" value="C:plasma membrane"/>
    <property type="evidence" value="ECO:0007669"/>
    <property type="project" value="UniProtKB-SubCell"/>
</dbReference>
<comment type="subcellular location">
    <subcellularLocation>
        <location evidence="2 19">Cell membrane</location>
        <topology evidence="2 19">Multi-pass membrane protein</topology>
    </subcellularLocation>
</comment>
<evidence type="ECO:0000256" key="1">
    <source>
        <dbReference type="ARBA" id="ARBA00001946"/>
    </source>
</evidence>